<accession>I4A6U6</accession>
<organism evidence="1 2">
    <name type="scientific">Desulfitobacterium dehalogenans (strain ATCC 51507 / DSM 9161 / JW/IU-DC1)</name>
    <dbReference type="NCBI Taxonomy" id="756499"/>
    <lineage>
        <taxon>Bacteria</taxon>
        <taxon>Bacillati</taxon>
        <taxon>Bacillota</taxon>
        <taxon>Clostridia</taxon>
        <taxon>Eubacteriales</taxon>
        <taxon>Desulfitobacteriaceae</taxon>
        <taxon>Desulfitobacterium</taxon>
    </lineage>
</organism>
<dbReference type="KEGG" id="ddh:Desde_1251"/>
<dbReference type="EMBL" id="CP003348">
    <property type="protein sequence ID" value="AFL99680.1"/>
    <property type="molecule type" value="Genomic_DNA"/>
</dbReference>
<dbReference type="AlphaFoldDB" id="I4A6U6"/>
<evidence type="ECO:0000313" key="1">
    <source>
        <dbReference type="EMBL" id="AFL99680.1"/>
    </source>
</evidence>
<dbReference type="STRING" id="756499.Desde_1251"/>
<evidence type="ECO:0000313" key="2">
    <source>
        <dbReference type="Proteomes" id="UP000006053"/>
    </source>
</evidence>
<reference evidence="1 2" key="2">
    <citation type="journal article" date="2015" name="J. Bacteriol.">
        <title>Genomic, proteomic, and biochemical analysis of the organohalide respiratory pathway in Desulfitobacterium dehalogenans.</title>
        <authorList>
            <person name="Kruse T."/>
            <person name="van de Pas B.A."/>
            <person name="Atteia A."/>
            <person name="Krab K."/>
            <person name="Hagen W.R."/>
            <person name="Goodwin L."/>
            <person name="Chain P."/>
            <person name="Boeren S."/>
            <person name="Maphosa F."/>
            <person name="Schraa G."/>
            <person name="de Vos W.M."/>
            <person name="van der Oost J."/>
            <person name="Smidt H."/>
            <person name="Stams A.J."/>
        </authorList>
    </citation>
    <scope>NUCLEOTIDE SEQUENCE [LARGE SCALE GENOMIC DNA]</scope>
    <source>
        <strain evidence="2">ATCC 51507 / DSM 9161 / JW/IU-DC1</strain>
    </source>
</reference>
<gene>
    <name evidence="1" type="ordered locus">Desde_1251</name>
</gene>
<name>I4A6U6_DESDJ</name>
<sequence>MLLLVFSEQDKLVYYREALRNNEIMKANIDLQKEKLQ</sequence>
<protein>
    <submittedName>
        <fullName evidence="1">Uncharacterized protein</fullName>
    </submittedName>
</protein>
<dbReference type="Proteomes" id="UP000006053">
    <property type="component" value="Chromosome"/>
</dbReference>
<dbReference type="HOGENOM" id="CLU_3342893_0_0_9"/>
<keyword evidence="2" id="KW-1185">Reference proteome</keyword>
<reference evidence="2" key="1">
    <citation type="submission" date="2012-06" db="EMBL/GenBank/DDBJ databases">
        <title>Complete sequence of Desulfitobacterium dehalogenans ATCC 51507.</title>
        <authorList>
            <person name="Lucas S."/>
            <person name="Han J."/>
            <person name="Lapidus A."/>
            <person name="Cheng J.-F."/>
            <person name="Goodwin L."/>
            <person name="Pitluck S."/>
            <person name="Peters L."/>
            <person name="Ovchinnikova G."/>
            <person name="Teshima H."/>
            <person name="Detter J.C."/>
            <person name="Han C."/>
            <person name="Tapia R."/>
            <person name="Land M."/>
            <person name="Hauser L."/>
            <person name="Kyrpides N."/>
            <person name="Ivanova N."/>
            <person name="Pagani I."/>
            <person name="Kruse T."/>
            <person name="de Vos W.M."/>
            <person name="Smidt H."/>
            <person name="Woyke T."/>
        </authorList>
    </citation>
    <scope>NUCLEOTIDE SEQUENCE [LARGE SCALE GENOMIC DNA]</scope>
    <source>
        <strain evidence="2">ATCC 51507 / DSM 9161 / JW/IU-DC1</strain>
    </source>
</reference>
<proteinExistence type="predicted"/>